<dbReference type="Pfam" id="PF00589">
    <property type="entry name" value="Phage_integrase"/>
    <property type="match status" value="1"/>
</dbReference>
<feature type="domain" description="Tyr recombinase" evidence="3">
    <location>
        <begin position="108"/>
        <end position="293"/>
    </location>
</feature>
<dbReference type="Gene3D" id="1.10.443.10">
    <property type="entry name" value="Intergrase catalytic core"/>
    <property type="match status" value="1"/>
</dbReference>
<dbReference type="InterPro" id="IPR002104">
    <property type="entry name" value="Integrase_catalytic"/>
</dbReference>
<protein>
    <submittedName>
        <fullName evidence="4">Tyrosine-type recombinase/integrase</fullName>
    </submittedName>
</protein>
<name>A0ABS0WHF9_9ALTE</name>
<dbReference type="PANTHER" id="PTHR30349:SF90">
    <property type="entry name" value="TYROSINE RECOMBINASE XERD"/>
    <property type="match status" value="1"/>
</dbReference>
<evidence type="ECO:0000259" key="3">
    <source>
        <dbReference type="PROSITE" id="PS51898"/>
    </source>
</evidence>
<organism evidence="4 5">
    <name type="scientific">Paraglaciecola chathamensis</name>
    <dbReference type="NCBI Taxonomy" id="368405"/>
    <lineage>
        <taxon>Bacteria</taxon>
        <taxon>Pseudomonadati</taxon>
        <taxon>Pseudomonadota</taxon>
        <taxon>Gammaproteobacteria</taxon>
        <taxon>Alteromonadales</taxon>
        <taxon>Alteromonadaceae</taxon>
        <taxon>Paraglaciecola</taxon>
    </lineage>
</organism>
<dbReference type="InterPro" id="IPR011010">
    <property type="entry name" value="DNA_brk_join_enz"/>
</dbReference>
<reference evidence="4 5" key="1">
    <citation type="submission" date="2020-12" db="EMBL/GenBank/DDBJ databases">
        <title>Draft genome sequences of nine environmental bacterial isolates colonizing plastic.</title>
        <authorList>
            <person name="Borre I."/>
            <person name="Sonnenschein E.C."/>
        </authorList>
    </citation>
    <scope>NUCLEOTIDE SEQUENCE [LARGE SCALE GENOMIC DNA]</scope>
    <source>
        <strain evidence="4 5">IB30</strain>
    </source>
</reference>
<evidence type="ECO:0000256" key="1">
    <source>
        <dbReference type="ARBA" id="ARBA00022908"/>
    </source>
</evidence>
<dbReference type="Proteomes" id="UP000649232">
    <property type="component" value="Unassembled WGS sequence"/>
</dbReference>
<dbReference type="InterPro" id="IPR050090">
    <property type="entry name" value="Tyrosine_recombinase_XerCD"/>
</dbReference>
<accession>A0ABS0WHF9</accession>
<comment type="caution">
    <text evidence="4">The sequence shown here is derived from an EMBL/GenBank/DDBJ whole genome shotgun (WGS) entry which is preliminary data.</text>
</comment>
<dbReference type="SUPFAM" id="SSF56349">
    <property type="entry name" value="DNA breaking-rejoining enzymes"/>
    <property type="match status" value="1"/>
</dbReference>
<dbReference type="CDD" id="cd00397">
    <property type="entry name" value="DNA_BRE_C"/>
    <property type="match status" value="1"/>
</dbReference>
<proteinExistence type="predicted"/>
<gene>
    <name evidence="4" type="ORF">JEU11_15775</name>
</gene>
<evidence type="ECO:0000256" key="2">
    <source>
        <dbReference type="ARBA" id="ARBA00023172"/>
    </source>
</evidence>
<dbReference type="RefSeq" id="WP_198825396.1">
    <property type="nucleotide sequence ID" value="NZ_JAEILT010000026.1"/>
</dbReference>
<dbReference type="PANTHER" id="PTHR30349">
    <property type="entry name" value="PHAGE INTEGRASE-RELATED"/>
    <property type="match status" value="1"/>
</dbReference>
<evidence type="ECO:0000313" key="4">
    <source>
        <dbReference type="EMBL" id="MBJ2137920.1"/>
    </source>
</evidence>
<dbReference type="EMBL" id="JAEILT010000026">
    <property type="protein sequence ID" value="MBJ2137920.1"/>
    <property type="molecule type" value="Genomic_DNA"/>
</dbReference>
<sequence>MTTASPLALYLGRLAPNSRRSIKSQLYKVAEIMEWPPDKRDEMFHQVDYQTACQIKVELIQHGSSSKSVNRAMSAIRNVVKVGVIMGLVPENQLIQLSAIKLEKTSQHQGNPLNATQVNALFTYLNKHTSIIDVRNQAIFALLLGAGLRRSELTALHLKDLTLHERQLVVQKGKGNKRRTAFLPKWCVEHVYSWLLLRGDDAGYLFNPVNKTNRISIKRGITTESVYLLVRNTAKQVGLGNVSPHDLRRTYITRLLEQNIDLNTVRLMAGHEDISTTVVYDKRDNKVMQKAASSLSYGDISEANS</sequence>
<dbReference type="PROSITE" id="PS51898">
    <property type="entry name" value="TYR_RECOMBINASE"/>
    <property type="match status" value="1"/>
</dbReference>
<keyword evidence="2" id="KW-0233">DNA recombination</keyword>
<dbReference type="InterPro" id="IPR013762">
    <property type="entry name" value="Integrase-like_cat_sf"/>
</dbReference>
<evidence type="ECO:0000313" key="5">
    <source>
        <dbReference type="Proteomes" id="UP000649232"/>
    </source>
</evidence>
<keyword evidence="1" id="KW-0229">DNA integration</keyword>